<dbReference type="AlphaFoldDB" id="A0A559KFK3"/>
<evidence type="ECO:0000256" key="1">
    <source>
        <dbReference type="ARBA" id="ARBA00000085"/>
    </source>
</evidence>
<feature type="transmembrane region" description="Helical" evidence="10">
    <location>
        <begin position="12"/>
        <end position="31"/>
    </location>
</feature>
<feature type="domain" description="Histidine kinase" evidence="11">
    <location>
        <begin position="298"/>
        <end position="383"/>
    </location>
</feature>
<proteinExistence type="predicted"/>
<accession>A0A559KFK3</accession>
<dbReference type="Pfam" id="PF02518">
    <property type="entry name" value="HATPase_c"/>
    <property type="match status" value="1"/>
</dbReference>
<keyword evidence="5" id="KW-0547">Nucleotide-binding</keyword>
<feature type="transmembrane region" description="Helical" evidence="10">
    <location>
        <begin position="37"/>
        <end position="56"/>
    </location>
</feature>
<dbReference type="GO" id="GO:0016020">
    <property type="term" value="C:membrane"/>
    <property type="evidence" value="ECO:0007669"/>
    <property type="project" value="InterPro"/>
</dbReference>
<evidence type="ECO:0000256" key="10">
    <source>
        <dbReference type="SAM" id="Phobius"/>
    </source>
</evidence>
<organism evidence="12 13">
    <name type="scientific">Paenibacillus cremeus</name>
    <dbReference type="NCBI Taxonomy" id="2163881"/>
    <lineage>
        <taxon>Bacteria</taxon>
        <taxon>Bacillati</taxon>
        <taxon>Bacillota</taxon>
        <taxon>Bacilli</taxon>
        <taxon>Bacillales</taxon>
        <taxon>Paenibacillaceae</taxon>
        <taxon>Paenibacillus</taxon>
    </lineage>
</organism>
<protein>
    <recommendedName>
        <fullName evidence="2">histidine kinase</fullName>
        <ecNumber evidence="2">2.7.13.3</ecNumber>
    </recommendedName>
</protein>
<dbReference type="PANTHER" id="PTHR24421">
    <property type="entry name" value="NITRATE/NITRITE SENSOR PROTEIN NARX-RELATED"/>
    <property type="match status" value="1"/>
</dbReference>
<dbReference type="Pfam" id="PF07730">
    <property type="entry name" value="HisKA_3"/>
    <property type="match status" value="1"/>
</dbReference>
<dbReference type="PROSITE" id="PS50109">
    <property type="entry name" value="HIS_KIN"/>
    <property type="match status" value="1"/>
</dbReference>
<keyword evidence="8" id="KW-0902">Two-component regulatory system</keyword>
<keyword evidence="4" id="KW-0808">Transferase</keyword>
<comment type="caution">
    <text evidence="12">The sequence shown here is derived from an EMBL/GenBank/DDBJ whole genome shotgun (WGS) entry which is preliminary data.</text>
</comment>
<dbReference type="EC" id="2.7.13.3" evidence="2"/>
<keyword evidence="6 12" id="KW-0418">Kinase</keyword>
<dbReference type="SUPFAM" id="SSF55874">
    <property type="entry name" value="ATPase domain of HSP90 chaperone/DNA topoisomerase II/histidine kinase"/>
    <property type="match status" value="1"/>
</dbReference>
<feature type="transmembrane region" description="Helical" evidence="10">
    <location>
        <begin position="130"/>
        <end position="146"/>
    </location>
</feature>
<dbReference type="SMART" id="SM00387">
    <property type="entry name" value="HATPase_c"/>
    <property type="match status" value="1"/>
</dbReference>
<evidence type="ECO:0000256" key="3">
    <source>
        <dbReference type="ARBA" id="ARBA00022553"/>
    </source>
</evidence>
<dbReference type="InterPro" id="IPR005467">
    <property type="entry name" value="His_kinase_dom"/>
</dbReference>
<dbReference type="InterPro" id="IPR050482">
    <property type="entry name" value="Sensor_HK_TwoCompSys"/>
</dbReference>
<evidence type="ECO:0000313" key="13">
    <source>
        <dbReference type="Proteomes" id="UP000317036"/>
    </source>
</evidence>
<dbReference type="InterPro" id="IPR011712">
    <property type="entry name" value="Sig_transdc_His_kin_sub3_dim/P"/>
</dbReference>
<name>A0A559KFK3_9BACL</name>
<keyword evidence="7" id="KW-0067">ATP-binding</keyword>
<feature type="coiled-coil region" evidence="9">
    <location>
        <begin position="156"/>
        <end position="183"/>
    </location>
</feature>
<dbReference type="EMBL" id="VNJI01000005">
    <property type="protein sequence ID" value="TVY10905.1"/>
    <property type="molecule type" value="Genomic_DNA"/>
</dbReference>
<reference evidence="12 13" key="1">
    <citation type="submission" date="2019-07" db="EMBL/GenBank/DDBJ databases">
        <authorList>
            <person name="Kim J."/>
        </authorList>
    </citation>
    <scope>NUCLEOTIDE SEQUENCE [LARGE SCALE GENOMIC DNA]</scope>
    <source>
        <strain evidence="12 13">JC52</strain>
    </source>
</reference>
<comment type="catalytic activity">
    <reaction evidence="1">
        <text>ATP + protein L-histidine = ADP + protein N-phospho-L-histidine.</text>
        <dbReference type="EC" id="2.7.13.3"/>
    </reaction>
</comment>
<dbReference type="InterPro" id="IPR003594">
    <property type="entry name" value="HATPase_dom"/>
</dbReference>
<dbReference type="OrthoDB" id="9781904at2"/>
<evidence type="ECO:0000256" key="2">
    <source>
        <dbReference type="ARBA" id="ARBA00012438"/>
    </source>
</evidence>
<dbReference type="CDD" id="cd16917">
    <property type="entry name" value="HATPase_UhpB-NarQ-NarX-like"/>
    <property type="match status" value="1"/>
</dbReference>
<dbReference type="InterPro" id="IPR036890">
    <property type="entry name" value="HATPase_C_sf"/>
</dbReference>
<dbReference type="Gene3D" id="1.20.5.1930">
    <property type="match status" value="1"/>
</dbReference>
<dbReference type="GO" id="GO:0046983">
    <property type="term" value="F:protein dimerization activity"/>
    <property type="evidence" value="ECO:0007669"/>
    <property type="project" value="InterPro"/>
</dbReference>
<feature type="transmembrane region" description="Helical" evidence="10">
    <location>
        <begin position="63"/>
        <end position="80"/>
    </location>
</feature>
<evidence type="ECO:0000313" key="12">
    <source>
        <dbReference type="EMBL" id="TVY10905.1"/>
    </source>
</evidence>
<dbReference type="PANTHER" id="PTHR24421:SF10">
    <property type="entry name" value="NITRATE_NITRITE SENSOR PROTEIN NARQ"/>
    <property type="match status" value="1"/>
</dbReference>
<keyword evidence="13" id="KW-1185">Reference proteome</keyword>
<evidence type="ECO:0000256" key="8">
    <source>
        <dbReference type="ARBA" id="ARBA00023012"/>
    </source>
</evidence>
<feature type="transmembrane region" description="Helical" evidence="10">
    <location>
        <begin position="107"/>
        <end position="124"/>
    </location>
</feature>
<keyword evidence="10" id="KW-0812">Transmembrane</keyword>
<keyword evidence="9" id="KW-0175">Coiled coil</keyword>
<evidence type="ECO:0000259" key="11">
    <source>
        <dbReference type="PROSITE" id="PS50109"/>
    </source>
</evidence>
<evidence type="ECO:0000256" key="6">
    <source>
        <dbReference type="ARBA" id="ARBA00022777"/>
    </source>
</evidence>
<sequence>MVALKESQWSGRSLGLGAIVFFLMHVNQMFTGPMPKIVFNLAVWASYLVVLMLPKAWWTRRRLLLAALFIVGEAAAGMLWLHEMKLLYFTAMLLFATSVQLISSKSYFPAMAAMLVTVLLFIRYGRDDLFSVLSFVLLSIVLFLGIRSRRQRMEMYELNKRHLVELQEAYDQLQEASVTAMQNAVLEERTRIARDIHDAVGHSLTSIIVQTQALRYMVRKDPVQAEQSIESMLTVARQGLADIRNSVHSLADDHSASGIIPLKALLSRMEASSSIRYTFHTEVSDEEMDAEVSGLWFRLLQEAITNIIRHSQATFVEVQLTKGLSSLVIRVADNGCLVPSGHIREGFGLKVMRERVEERGGQLHYKIREPHGFEIVAELPAAPAIEQEEGDDDAYDDRRVD</sequence>
<evidence type="ECO:0000256" key="5">
    <source>
        <dbReference type="ARBA" id="ARBA00022741"/>
    </source>
</evidence>
<gene>
    <name evidence="12" type="ORF">FPZ49_05335</name>
</gene>
<evidence type="ECO:0000256" key="7">
    <source>
        <dbReference type="ARBA" id="ARBA00022840"/>
    </source>
</evidence>
<dbReference type="Proteomes" id="UP000317036">
    <property type="component" value="Unassembled WGS sequence"/>
</dbReference>
<keyword evidence="10" id="KW-0472">Membrane</keyword>
<dbReference type="Gene3D" id="3.30.565.10">
    <property type="entry name" value="Histidine kinase-like ATPase, C-terminal domain"/>
    <property type="match status" value="1"/>
</dbReference>
<dbReference type="GO" id="GO:0005524">
    <property type="term" value="F:ATP binding"/>
    <property type="evidence" value="ECO:0007669"/>
    <property type="project" value="UniProtKB-KW"/>
</dbReference>
<evidence type="ECO:0000256" key="4">
    <source>
        <dbReference type="ARBA" id="ARBA00022679"/>
    </source>
</evidence>
<evidence type="ECO:0000256" key="9">
    <source>
        <dbReference type="SAM" id="Coils"/>
    </source>
</evidence>
<keyword evidence="10" id="KW-1133">Transmembrane helix</keyword>
<keyword evidence="3" id="KW-0597">Phosphoprotein</keyword>
<dbReference type="RefSeq" id="WP_144844285.1">
    <property type="nucleotide sequence ID" value="NZ_VNJI01000005.1"/>
</dbReference>
<dbReference type="GO" id="GO:0000155">
    <property type="term" value="F:phosphorelay sensor kinase activity"/>
    <property type="evidence" value="ECO:0007669"/>
    <property type="project" value="InterPro"/>
</dbReference>